<evidence type="ECO:0000256" key="3">
    <source>
        <dbReference type="ARBA" id="ARBA00022491"/>
    </source>
</evidence>
<comment type="subcellular location">
    <subcellularLocation>
        <location evidence="1">Nucleus</location>
    </subcellularLocation>
</comment>
<sequence>MDVAVPEEPQKKIFRARKTMKLSDRQQLESLHNILPSSFSYSSIAPTPLLINKKPPKEGQLETGNNKENEEGVASNGQNATCAASTVSTEHSTPTTLSLSLSPSPVAKASSPPPMSPSLDPFMKDGDKKRDPEGEGKSAVLDSDMMEREKKEGWAEGNTNAAVSEKEDIHSKPDPRSILTSKDQDDSKNVSLEISETTDKGVKKTVFEEIYDMDREPLKSIVDDAALTLGKTDTSSLPEFPIVPSNTTSSSPSLSPSHALESDQEVKEGFLVLSDEDESQGDRDEEKEMDGEMMNADRKEMERKDQAVSVSSPTELSSSANSGRKEDCDSGILTKKRAMLSEGRSEEEGCRKRPKVEKGELEAQLELRITGDTGIRQRLEKVVQHLVAEQLQVLQLTVFDKSLQELRERVDKIDCATKHQQTLNMLQAKIARLTKKFVAANQAKENAGKSKEVSPISSATASAAKPTSNTALTCRTMKGMLETHQAEPHCQSSTLSPVSCTGIPNQRKPAPVLTTPSAPVPAPGSPSSVAPPSSLTNTAMPSSQSGTLMLKASSASAGLTPSAPMSASTPISLQPLLIQLPLAVSNPQVGHTPGVELIPFSSLAGTTALSKAKTTAPSTAIILQKSLGATATSSASIVPAPPAPPAPSLPQITLARGGMPSGGSGIISVPSPGVSVSTARTPTPCISVVGVTSSSSLPTLTSSVPAATGSHSSGLVLSGPVSAAVMASKTDNQATNRATESTTARMPAQASRTHSSGPVIDLTEDDDDVQGEEELPLHSFPISTIHPALSYWQITWLFCILVAAALNFSVTGVKRVVHSNPSVAASSSSLSSAEATAATQRTSGPPPLISSCSAQSQPAVRSPQSQPLSNGPQVTVHHRPQQESQLKRTPNAPTSSTQQSLIPPLPPPPTPPARLPPEAAHSSPPQQPQLKLARVESQNGIVLSWSVAELDHTCAAVDSYHLYAYHQDHSASASSPGSQWKKIGEVKALALPMACTLTQFVSGSKYYFAVHARDVYGRFGPFCEPQCTDVIPLSSSS</sequence>
<evidence type="ECO:0000256" key="4">
    <source>
        <dbReference type="ARBA" id="ARBA00023015"/>
    </source>
</evidence>
<evidence type="ECO:0000256" key="5">
    <source>
        <dbReference type="ARBA" id="ARBA00023159"/>
    </source>
</evidence>
<feature type="compositionally biased region" description="Basic and acidic residues" evidence="9">
    <location>
        <begin position="145"/>
        <end position="154"/>
    </location>
</feature>
<feature type="domain" description="Fibronectin type-III" evidence="10">
    <location>
        <begin position="924"/>
        <end position="1034"/>
    </location>
</feature>
<feature type="compositionally biased region" description="Polar residues" evidence="9">
    <location>
        <begin position="729"/>
        <end position="756"/>
    </location>
</feature>
<proteinExistence type="inferred from homology"/>
<evidence type="ECO:0000256" key="8">
    <source>
        <dbReference type="SAM" id="Coils"/>
    </source>
</evidence>
<reference evidence="11" key="2">
    <citation type="submission" date="2025-08" db="UniProtKB">
        <authorList>
            <consortium name="Ensembl"/>
        </authorList>
    </citation>
    <scope>IDENTIFICATION</scope>
</reference>
<keyword evidence="3" id="KW-0678">Repressor</keyword>
<feature type="compositionally biased region" description="Low complexity" evidence="9">
    <location>
        <begin position="823"/>
        <end position="838"/>
    </location>
</feature>
<evidence type="ECO:0000259" key="10">
    <source>
        <dbReference type="PROSITE" id="PS50853"/>
    </source>
</evidence>
<dbReference type="GO" id="GO:0005634">
    <property type="term" value="C:nucleus"/>
    <property type="evidence" value="ECO:0007669"/>
    <property type="project" value="UniProtKB-SubCell"/>
</dbReference>
<evidence type="ECO:0000256" key="1">
    <source>
        <dbReference type="ARBA" id="ARBA00004123"/>
    </source>
</evidence>
<dbReference type="OrthoDB" id="2434995at2759"/>
<evidence type="ECO:0000256" key="6">
    <source>
        <dbReference type="ARBA" id="ARBA00023163"/>
    </source>
</evidence>
<feature type="compositionally biased region" description="Acidic residues" evidence="9">
    <location>
        <begin position="762"/>
        <end position="771"/>
    </location>
</feature>
<dbReference type="InterPro" id="IPR036116">
    <property type="entry name" value="FN3_sf"/>
</dbReference>
<feature type="region of interest" description="Disordered" evidence="9">
    <location>
        <begin position="50"/>
        <end position="199"/>
    </location>
</feature>
<feature type="coiled-coil region" evidence="8">
    <location>
        <begin position="416"/>
        <end position="443"/>
    </location>
</feature>
<feature type="compositionally biased region" description="Polar residues" evidence="9">
    <location>
        <begin position="882"/>
        <end position="900"/>
    </location>
</feature>
<dbReference type="GeneTree" id="ENSGT00530000063707"/>
<keyword evidence="12" id="KW-1185">Reference proteome</keyword>
<dbReference type="InterPro" id="IPR026085">
    <property type="entry name" value="ATF7-int"/>
</dbReference>
<feature type="compositionally biased region" description="Polar residues" evidence="9">
    <location>
        <begin position="850"/>
        <end position="873"/>
    </location>
</feature>
<keyword evidence="5" id="KW-0010">Activator</keyword>
<feature type="compositionally biased region" description="Low complexity" evidence="9">
    <location>
        <begin position="244"/>
        <end position="257"/>
    </location>
</feature>
<feature type="compositionally biased region" description="Low complexity" evidence="9">
    <location>
        <begin position="454"/>
        <end position="464"/>
    </location>
</feature>
<gene>
    <name evidence="11" type="primary">LOC108926021</name>
</gene>
<feature type="region of interest" description="Disordered" evidence="9">
    <location>
        <begin position="823"/>
        <end position="933"/>
    </location>
</feature>
<feature type="compositionally biased region" description="Low complexity" evidence="9">
    <location>
        <begin position="525"/>
        <end position="534"/>
    </location>
</feature>
<evidence type="ECO:0000256" key="2">
    <source>
        <dbReference type="ARBA" id="ARBA00010344"/>
    </source>
</evidence>
<dbReference type="InterPro" id="IPR031870">
    <property type="entry name" value="ATF7IP_BD"/>
</dbReference>
<comment type="similarity">
    <text evidence="2">Belongs to the MCAF family.</text>
</comment>
<dbReference type="Proteomes" id="UP000694397">
    <property type="component" value="Chromosome 3"/>
</dbReference>
<feature type="region of interest" description="Disordered" evidence="9">
    <location>
        <begin position="231"/>
        <end position="331"/>
    </location>
</feature>
<feature type="compositionally biased region" description="Basic and acidic residues" evidence="9">
    <location>
        <begin position="55"/>
        <end position="70"/>
    </location>
</feature>
<feature type="region of interest" description="Disordered" evidence="9">
    <location>
        <begin position="501"/>
        <end position="544"/>
    </location>
</feature>
<feature type="compositionally biased region" description="Basic and acidic residues" evidence="9">
    <location>
        <begin position="295"/>
        <end position="306"/>
    </location>
</feature>
<evidence type="ECO:0000313" key="12">
    <source>
        <dbReference type="Proteomes" id="UP000694397"/>
    </source>
</evidence>
<feature type="compositionally biased region" description="Basic and acidic residues" evidence="9">
    <location>
        <begin position="164"/>
        <end position="175"/>
    </location>
</feature>
<keyword evidence="4" id="KW-0805">Transcription regulation</keyword>
<feature type="compositionally biased region" description="Pro residues" evidence="9">
    <location>
        <begin position="903"/>
        <end position="915"/>
    </location>
</feature>
<feature type="compositionally biased region" description="Basic and acidic residues" evidence="9">
    <location>
        <begin position="122"/>
        <end position="136"/>
    </location>
</feature>
<protein>
    <submittedName>
        <fullName evidence="11">Activating transcription factor 7 interacting protein</fullName>
    </submittedName>
</protein>
<evidence type="ECO:0000313" key="11">
    <source>
        <dbReference type="Ensembl" id="ENSSFOP00015019744.1"/>
    </source>
</evidence>
<feature type="region of interest" description="Disordered" evidence="9">
    <location>
        <begin position="729"/>
        <end position="771"/>
    </location>
</feature>
<keyword evidence="8" id="KW-0175">Coiled coil</keyword>
<dbReference type="AlphaFoldDB" id="A0A8C9RQ96"/>
<feature type="region of interest" description="Disordered" evidence="9">
    <location>
        <begin position="444"/>
        <end position="464"/>
    </location>
</feature>
<dbReference type="InterPro" id="IPR003961">
    <property type="entry name" value="FN3_dom"/>
</dbReference>
<dbReference type="PROSITE" id="PS50853">
    <property type="entry name" value="FN3"/>
    <property type="match status" value="1"/>
</dbReference>
<dbReference type="PANTHER" id="PTHR23210:SF26">
    <property type="entry name" value="ACTIVATING TRANSCRIPTION FACTOR 7-INTERACTING PROTEIN 1"/>
    <property type="match status" value="1"/>
</dbReference>
<dbReference type="GO" id="GO:0003712">
    <property type="term" value="F:transcription coregulator activity"/>
    <property type="evidence" value="ECO:0007669"/>
    <property type="project" value="TreeGrafter"/>
</dbReference>
<dbReference type="SUPFAM" id="SSF49265">
    <property type="entry name" value="Fibronectin type III"/>
    <property type="match status" value="1"/>
</dbReference>
<dbReference type="Pfam" id="PF16794">
    <property type="entry name" value="fn3_4"/>
    <property type="match status" value="1"/>
</dbReference>
<keyword evidence="6" id="KW-0804">Transcription</keyword>
<accession>A0A8C9RQ96</accession>
<dbReference type="CDD" id="cd00063">
    <property type="entry name" value="FN3"/>
    <property type="match status" value="1"/>
</dbReference>
<feature type="compositionally biased region" description="Polar residues" evidence="9">
    <location>
        <begin position="75"/>
        <end position="87"/>
    </location>
</feature>
<dbReference type="PANTHER" id="PTHR23210">
    <property type="entry name" value="ACTIVATING TRANSCRIPTION FACTOR 7 INTERACTING PROTEIN"/>
    <property type="match status" value="1"/>
</dbReference>
<dbReference type="InterPro" id="IPR056565">
    <property type="entry name" value="Fn3_ATF7IP"/>
</dbReference>
<dbReference type="Gene3D" id="2.60.40.10">
    <property type="entry name" value="Immunoglobulins"/>
    <property type="match status" value="1"/>
</dbReference>
<dbReference type="InterPro" id="IPR013783">
    <property type="entry name" value="Ig-like_fold"/>
</dbReference>
<evidence type="ECO:0000256" key="9">
    <source>
        <dbReference type="SAM" id="MobiDB-lite"/>
    </source>
</evidence>
<keyword evidence="7" id="KW-0539">Nucleus</keyword>
<name>A0A8C9RQ96_SCLFO</name>
<feature type="compositionally biased region" description="Low complexity" evidence="9">
    <location>
        <begin position="309"/>
        <end position="319"/>
    </location>
</feature>
<dbReference type="Pfam" id="PF16788">
    <property type="entry name" value="ATF7IP_BD"/>
    <property type="match status" value="1"/>
</dbReference>
<dbReference type="Ensembl" id="ENSSFOT00015019972.2">
    <property type="protein sequence ID" value="ENSSFOP00015019744.1"/>
    <property type="gene ID" value="ENSSFOG00015012687.2"/>
</dbReference>
<feature type="compositionally biased region" description="Polar residues" evidence="9">
    <location>
        <begin position="535"/>
        <end position="544"/>
    </location>
</feature>
<dbReference type="GO" id="GO:0005667">
    <property type="term" value="C:transcription regulator complex"/>
    <property type="evidence" value="ECO:0007669"/>
    <property type="project" value="TreeGrafter"/>
</dbReference>
<feature type="compositionally biased region" description="Low complexity" evidence="9">
    <location>
        <begin position="88"/>
        <end position="110"/>
    </location>
</feature>
<reference evidence="11 12" key="1">
    <citation type="submission" date="2019-04" db="EMBL/GenBank/DDBJ databases">
        <authorList>
            <consortium name="Wellcome Sanger Institute Data Sharing"/>
        </authorList>
    </citation>
    <scope>NUCLEOTIDE SEQUENCE [LARGE SCALE GENOMIC DNA]</scope>
</reference>
<organism evidence="11 12">
    <name type="scientific">Scleropages formosus</name>
    <name type="common">Asian bonytongue</name>
    <name type="synonym">Osteoglossum formosum</name>
    <dbReference type="NCBI Taxonomy" id="113540"/>
    <lineage>
        <taxon>Eukaryota</taxon>
        <taxon>Metazoa</taxon>
        <taxon>Chordata</taxon>
        <taxon>Craniata</taxon>
        <taxon>Vertebrata</taxon>
        <taxon>Euteleostomi</taxon>
        <taxon>Actinopterygii</taxon>
        <taxon>Neopterygii</taxon>
        <taxon>Teleostei</taxon>
        <taxon>Osteoglossocephala</taxon>
        <taxon>Osteoglossomorpha</taxon>
        <taxon>Osteoglossiformes</taxon>
        <taxon>Osteoglossidae</taxon>
        <taxon>Scleropages</taxon>
    </lineage>
</organism>
<dbReference type="GO" id="GO:0006355">
    <property type="term" value="P:regulation of DNA-templated transcription"/>
    <property type="evidence" value="ECO:0007669"/>
    <property type="project" value="TreeGrafter"/>
</dbReference>
<evidence type="ECO:0000256" key="7">
    <source>
        <dbReference type="ARBA" id="ARBA00023242"/>
    </source>
</evidence>
<reference evidence="11" key="3">
    <citation type="submission" date="2025-09" db="UniProtKB">
        <authorList>
            <consortium name="Ensembl"/>
        </authorList>
    </citation>
    <scope>IDENTIFICATION</scope>
</reference>